<dbReference type="InterPro" id="IPR012879">
    <property type="entry name" value="CCDC47"/>
</dbReference>
<sequence length="158" mass="18582">MLLTLYILYLQVFGDKAFEKFGKWFISLHFSDQHPGSHKKRLIFKFALPDVNNMADMSRLVALVPYYIDLIGRYKLSSHVSEAHSKTEAARAKATKDEYKEQQNLRQDAIQKKKAEKKKKLEEAEMKLTAEAIRKKEEKERARQLKKSMPRVKMLRSH</sequence>
<gene>
    <name evidence="6" type="ORF">B296_00052173</name>
</gene>
<dbReference type="AlphaFoldDB" id="A0A426Y216"/>
<feature type="compositionally biased region" description="Basic residues" evidence="5">
    <location>
        <begin position="144"/>
        <end position="158"/>
    </location>
</feature>
<dbReference type="PANTHER" id="PTHR12883">
    <property type="entry name" value="ADIPOCYTE-SPECIFIC PROTEIN 4-RELATED"/>
    <property type="match status" value="1"/>
</dbReference>
<evidence type="ECO:0000256" key="3">
    <source>
        <dbReference type="ARBA" id="ARBA00022989"/>
    </source>
</evidence>
<dbReference type="GO" id="GO:0016020">
    <property type="term" value="C:membrane"/>
    <property type="evidence" value="ECO:0007669"/>
    <property type="project" value="UniProtKB-SubCell"/>
</dbReference>
<comment type="caution">
    <text evidence="6">The sequence shown here is derived from an EMBL/GenBank/DDBJ whole genome shotgun (WGS) entry which is preliminary data.</text>
</comment>
<evidence type="ECO:0000256" key="5">
    <source>
        <dbReference type="SAM" id="MobiDB-lite"/>
    </source>
</evidence>
<evidence type="ECO:0000256" key="2">
    <source>
        <dbReference type="ARBA" id="ARBA00022692"/>
    </source>
</evidence>
<feature type="region of interest" description="Disordered" evidence="5">
    <location>
        <begin position="134"/>
        <end position="158"/>
    </location>
</feature>
<keyword evidence="4" id="KW-0472">Membrane</keyword>
<dbReference type="Pfam" id="PF07946">
    <property type="entry name" value="CCDC47"/>
    <property type="match status" value="1"/>
</dbReference>
<dbReference type="Proteomes" id="UP000287651">
    <property type="component" value="Unassembled WGS sequence"/>
</dbReference>
<feature type="compositionally biased region" description="Basic and acidic residues" evidence="5">
    <location>
        <begin position="134"/>
        <end position="143"/>
    </location>
</feature>
<keyword evidence="2" id="KW-0812">Transmembrane</keyword>
<dbReference type="PANTHER" id="PTHR12883:SF0">
    <property type="entry name" value="PAT COMPLEX SUBUNIT CCDC47"/>
    <property type="match status" value="1"/>
</dbReference>
<dbReference type="GO" id="GO:0005783">
    <property type="term" value="C:endoplasmic reticulum"/>
    <property type="evidence" value="ECO:0007669"/>
    <property type="project" value="InterPro"/>
</dbReference>
<comment type="subcellular location">
    <subcellularLocation>
        <location evidence="1">Membrane</location>
        <topology evidence="1">Single-pass membrane protein</topology>
    </subcellularLocation>
</comment>
<accession>A0A426Y216</accession>
<evidence type="ECO:0000256" key="1">
    <source>
        <dbReference type="ARBA" id="ARBA00004167"/>
    </source>
</evidence>
<evidence type="ECO:0000313" key="7">
    <source>
        <dbReference type="Proteomes" id="UP000287651"/>
    </source>
</evidence>
<dbReference type="GO" id="GO:0032469">
    <property type="term" value="P:endoplasmic reticulum calcium ion homeostasis"/>
    <property type="evidence" value="ECO:0007669"/>
    <property type="project" value="InterPro"/>
</dbReference>
<reference evidence="6 7" key="1">
    <citation type="journal article" date="2014" name="Agronomy (Basel)">
        <title>A Draft Genome Sequence for Ensete ventricosum, the Drought-Tolerant Tree Against Hunger.</title>
        <authorList>
            <person name="Harrison J."/>
            <person name="Moore K.A."/>
            <person name="Paszkiewicz K."/>
            <person name="Jones T."/>
            <person name="Grant M."/>
            <person name="Ambacheew D."/>
            <person name="Muzemil S."/>
            <person name="Studholme D.J."/>
        </authorList>
    </citation>
    <scope>NUCLEOTIDE SEQUENCE [LARGE SCALE GENOMIC DNA]</scope>
</reference>
<feature type="region of interest" description="Disordered" evidence="5">
    <location>
        <begin position="83"/>
        <end position="119"/>
    </location>
</feature>
<protein>
    <submittedName>
        <fullName evidence="6">Uncharacterized protein</fullName>
    </submittedName>
</protein>
<dbReference type="EMBL" id="AMZH03015611">
    <property type="protein sequence ID" value="RRT45772.1"/>
    <property type="molecule type" value="Genomic_DNA"/>
</dbReference>
<keyword evidence="3" id="KW-1133">Transmembrane helix</keyword>
<name>A0A426Y216_ENSVE</name>
<dbReference type="GO" id="GO:0005509">
    <property type="term" value="F:calcium ion binding"/>
    <property type="evidence" value="ECO:0007669"/>
    <property type="project" value="InterPro"/>
</dbReference>
<evidence type="ECO:0000256" key="4">
    <source>
        <dbReference type="ARBA" id="ARBA00023136"/>
    </source>
</evidence>
<evidence type="ECO:0000313" key="6">
    <source>
        <dbReference type="EMBL" id="RRT45772.1"/>
    </source>
</evidence>
<organism evidence="6 7">
    <name type="scientific">Ensete ventricosum</name>
    <name type="common">Abyssinian banana</name>
    <name type="synonym">Musa ensete</name>
    <dbReference type="NCBI Taxonomy" id="4639"/>
    <lineage>
        <taxon>Eukaryota</taxon>
        <taxon>Viridiplantae</taxon>
        <taxon>Streptophyta</taxon>
        <taxon>Embryophyta</taxon>
        <taxon>Tracheophyta</taxon>
        <taxon>Spermatophyta</taxon>
        <taxon>Magnoliopsida</taxon>
        <taxon>Liliopsida</taxon>
        <taxon>Zingiberales</taxon>
        <taxon>Musaceae</taxon>
        <taxon>Ensete</taxon>
    </lineage>
</organism>
<proteinExistence type="predicted"/>